<dbReference type="EMBL" id="MU005996">
    <property type="protein sequence ID" value="KAF2859197.1"/>
    <property type="molecule type" value="Genomic_DNA"/>
</dbReference>
<evidence type="ECO:0000313" key="2">
    <source>
        <dbReference type="EMBL" id="KAF2859197.1"/>
    </source>
</evidence>
<evidence type="ECO:0000313" key="3">
    <source>
        <dbReference type="Proteomes" id="UP000799421"/>
    </source>
</evidence>
<sequence length="152" mass="16574">MFSLPILPPPGDPATALRFPQARPDSPPPFSASTAAPQLTHANRLAQQRRDEERKALVAKSAAAQLAAEEDAVEQRKVAIQTFGAAWIRPPGISKTLQAMNEEEAERLEAEELARQEQNMADLQARQQQEEARAAGQAAAEEATTEHNLDDD</sequence>
<keyword evidence="3" id="KW-1185">Reference proteome</keyword>
<feature type="region of interest" description="Disordered" evidence="1">
    <location>
        <begin position="1"/>
        <end position="39"/>
    </location>
</feature>
<dbReference type="GO" id="GO:0005680">
    <property type="term" value="C:anaphase-promoting complex"/>
    <property type="evidence" value="ECO:0007669"/>
    <property type="project" value="InterPro"/>
</dbReference>
<protein>
    <submittedName>
        <fullName evidence="2">Uncharacterized protein</fullName>
    </submittedName>
</protein>
<dbReference type="Proteomes" id="UP000799421">
    <property type="component" value="Unassembled WGS sequence"/>
</dbReference>
<feature type="compositionally biased region" description="Pro residues" evidence="1">
    <location>
        <begin position="1"/>
        <end position="12"/>
    </location>
</feature>
<dbReference type="InterPro" id="IPR008402">
    <property type="entry name" value="APC_su15/mnd2"/>
</dbReference>
<evidence type="ECO:0000256" key="1">
    <source>
        <dbReference type="SAM" id="MobiDB-lite"/>
    </source>
</evidence>
<dbReference type="Pfam" id="PF05841">
    <property type="entry name" value="Apc15p"/>
    <property type="match status" value="1"/>
</dbReference>
<accession>A0A6A7BW41</accession>
<reference evidence="2" key="1">
    <citation type="journal article" date="2020" name="Stud. Mycol.">
        <title>101 Dothideomycetes genomes: a test case for predicting lifestyles and emergence of pathogens.</title>
        <authorList>
            <person name="Haridas S."/>
            <person name="Albert R."/>
            <person name="Binder M."/>
            <person name="Bloem J."/>
            <person name="Labutti K."/>
            <person name="Salamov A."/>
            <person name="Andreopoulos B."/>
            <person name="Baker S."/>
            <person name="Barry K."/>
            <person name="Bills G."/>
            <person name="Bluhm B."/>
            <person name="Cannon C."/>
            <person name="Castanera R."/>
            <person name="Culley D."/>
            <person name="Daum C."/>
            <person name="Ezra D."/>
            <person name="Gonzalez J."/>
            <person name="Henrissat B."/>
            <person name="Kuo A."/>
            <person name="Liang C."/>
            <person name="Lipzen A."/>
            <person name="Lutzoni F."/>
            <person name="Magnuson J."/>
            <person name="Mondo S."/>
            <person name="Nolan M."/>
            <person name="Ohm R."/>
            <person name="Pangilinan J."/>
            <person name="Park H.-J."/>
            <person name="Ramirez L."/>
            <person name="Alfaro M."/>
            <person name="Sun H."/>
            <person name="Tritt A."/>
            <person name="Yoshinaga Y."/>
            <person name="Zwiers L.-H."/>
            <person name="Turgeon B."/>
            <person name="Goodwin S."/>
            <person name="Spatafora J."/>
            <person name="Crous P."/>
            <person name="Grigoriev I."/>
        </authorList>
    </citation>
    <scope>NUCLEOTIDE SEQUENCE</scope>
    <source>
        <strain evidence="2">CBS 480.64</strain>
    </source>
</reference>
<name>A0A6A7BW41_9PEZI</name>
<proteinExistence type="predicted"/>
<feature type="region of interest" description="Disordered" evidence="1">
    <location>
        <begin position="118"/>
        <end position="152"/>
    </location>
</feature>
<organism evidence="2 3">
    <name type="scientific">Piedraia hortae CBS 480.64</name>
    <dbReference type="NCBI Taxonomy" id="1314780"/>
    <lineage>
        <taxon>Eukaryota</taxon>
        <taxon>Fungi</taxon>
        <taxon>Dikarya</taxon>
        <taxon>Ascomycota</taxon>
        <taxon>Pezizomycotina</taxon>
        <taxon>Dothideomycetes</taxon>
        <taxon>Dothideomycetidae</taxon>
        <taxon>Capnodiales</taxon>
        <taxon>Piedraiaceae</taxon>
        <taxon>Piedraia</taxon>
    </lineage>
</organism>
<feature type="non-terminal residue" evidence="2">
    <location>
        <position position="152"/>
    </location>
</feature>
<dbReference type="AlphaFoldDB" id="A0A6A7BW41"/>
<gene>
    <name evidence="2" type="ORF">K470DRAFT_200922</name>
</gene>
<dbReference type="GO" id="GO:0031145">
    <property type="term" value="P:anaphase-promoting complex-dependent catabolic process"/>
    <property type="evidence" value="ECO:0007669"/>
    <property type="project" value="InterPro"/>
</dbReference>